<organism evidence="1 2">
    <name type="scientific">Russula earlei</name>
    <dbReference type="NCBI Taxonomy" id="71964"/>
    <lineage>
        <taxon>Eukaryota</taxon>
        <taxon>Fungi</taxon>
        <taxon>Dikarya</taxon>
        <taxon>Basidiomycota</taxon>
        <taxon>Agaricomycotina</taxon>
        <taxon>Agaricomycetes</taxon>
        <taxon>Russulales</taxon>
        <taxon>Russulaceae</taxon>
        <taxon>Russula</taxon>
    </lineage>
</organism>
<comment type="caution">
    <text evidence="1">The sequence shown here is derived from an EMBL/GenBank/DDBJ whole genome shotgun (WGS) entry which is preliminary data.</text>
</comment>
<evidence type="ECO:0000313" key="1">
    <source>
        <dbReference type="EMBL" id="KAI9447250.1"/>
    </source>
</evidence>
<gene>
    <name evidence="1" type="ORF">F5148DRAFT_727459</name>
</gene>
<name>A0ACC0TUH2_9AGAM</name>
<keyword evidence="2" id="KW-1185">Reference proteome</keyword>
<evidence type="ECO:0000313" key="2">
    <source>
        <dbReference type="Proteomes" id="UP001207468"/>
    </source>
</evidence>
<proteinExistence type="predicted"/>
<protein>
    <submittedName>
        <fullName evidence="1">Uncharacterized protein</fullName>
    </submittedName>
</protein>
<dbReference type="Proteomes" id="UP001207468">
    <property type="component" value="Unassembled WGS sequence"/>
</dbReference>
<accession>A0ACC0TUH2</accession>
<dbReference type="EMBL" id="JAGFNK010000593">
    <property type="protein sequence ID" value="KAI9447250.1"/>
    <property type="molecule type" value="Genomic_DNA"/>
</dbReference>
<sequence>MGAVRGRATMGYLLSHGVLKGSLAGCTVVKWDAVLRLRVKCLVERAQRRKKDSGMCILAINPKGVTELPKLIHASHASVMGLTPNLSEATVSFTGGAPNNNMRHALDCAVCLAPLNNGIESS</sequence>
<reference evidence="1" key="1">
    <citation type="submission" date="2021-03" db="EMBL/GenBank/DDBJ databases">
        <title>Evolutionary priming and transition to the ectomycorrhizal habit in an iconic lineage of mushroom-forming fungi: is preadaptation a requirement?</title>
        <authorList>
            <consortium name="DOE Joint Genome Institute"/>
            <person name="Looney B.P."/>
            <person name="Miyauchi S."/>
            <person name="Morin E."/>
            <person name="Drula E."/>
            <person name="Courty P.E."/>
            <person name="Chicoki N."/>
            <person name="Fauchery L."/>
            <person name="Kohler A."/>
            <person name="Kuo A."/>
            <person name="LaButti K."/>
            <person name="Pangilinan J."/>
            <person name="Lipzen A."/>
            <person name="Riley R."/>
            <person name="Andreopoulos W."/>
            <person name="He G."/>
            <person name="Johnson J."/>
            <person name="Barry K.W."/>
            <person name="Grigoriev I.V."/>
            <person name="Nagy L."/>
            <person name="Hibbett D."/>
            <person name="Henrissat B."/>
            <person name="Matheny P.B."/>
            <person name="Labbe J."/>
            <person name="Martin A.F."/>
        </authorList>
    </citation>
    <scope>NUCLEOTIDE SEQUENCE</scope>
    <source>
        <strain evidence="1">BPL698</strain>
    </source>
</reference>